<proteinExistence type="predicted"/>
<reference evidence="5" key="1">
    <citation type="submission" date="2023-03" db="EMBL/GenBank/DDBJ databases">
        <title>Massive genome expansion in bonnet fungi (Mycena s.s.) driven by repeated elements and novel gene families across ecological guilds.</title>
        <authorList>
            <consortium name="Lawrence Berkeley National Laboratory"/>
            <person name="Harder C.B."/>
            <person name="Miyauchi S."/>
            <person name="Viragh M."/>
            <person name="Kuo A."/>
            <person name="Thoen E."/>
            <person name="Andreopoulos B."/>
            <person name="Lu D."/>
            <person name="Skrede I."/>
            <person name="Drula E."/>
            <person name="Henrissat B."/>
            <person name="Morin E."/>
            <person name="Kohler A."/>
            <person name="Barry K."/>
            <person name="LaButti K."/>
            <person name="Morin E."/>
            <person name="Salamov A."/>
            <person name="Lipzen A."/>
            <person name="Mereny Z."/>
            <person name="Hegedus B."/>
            <person name="Baldrian P."/>
            <person name="Stursova M."/>
            <person name="Weitz H."/>
            <person name="Taylor A."/>
            <person name="Grigoriev I.V."/>
            <person name="Nagy L.G."/>
            <person name="Martin F."/>
            <person name="Kauserud H."/>
        </authorList>
    </citation>
    <scope>NUCLEOTIDE SEQUENCE</scope>
    <source>
        <strain evidence="5">CBHHK188m</strain>
    </source>
</reference>
<evidence type="ECO:0000256" key="1">
    <source>
        <dbReference type="ARBA" id="ARBA00022630"/>
    </source>
</evidence>
<sequence length="484" mass="53833">MSFIRLNQAFHLRRQAIRIVKRVAVIGGGQTGLVTAATLLADGFTSVRVFCPEEELKISNPVSGRLPAGIVSSYLERFAARHCTDSASYGTRVLSMARRKDRERGWDLRVKTLATDEESLQSFDKVVICTGAFNRQKIPSSLRGRSRFRGPVVHASELGPRHQEILDVVPDKTNDDPEPQSQAQVVVVGGGKSASDAATWFAMQGRRVTLESYWHIPLPERKPPDFLRRSRRLLHNTRLGAWFIRAMYGALEAKTTKELGLAPDSRLRSKTSLFWGGRPAGPTDIKDPTGFFALVDSGAINLIAPAHVLDYDTSGTSLLLDNEQTIPAAAVVLGTGFGVSHAAFMDDAARAQAGLIPQAPGSRDFTGDPQNCYVAECTAHWIASYFRADPFPAFTQDELIEEPERESAWLRFRYPADECFADREVGCNTADALTNWPWYADTLMEDMGVRSQRSGRLWGLWMFQTIDVEELKMLGEERRVKRQG</sequence>
<feature type="domain" description="FAD/NAD(P)-binding" evidence="4">
    <location>
        <begin position="22"/>
        <end position="218"/>
    </location>
</feature>
<evidence type="ECO:0000256" key="2">
    <source>
        <dbReference type="ARBA" id="ARBA00022827"/>
    </source>
</evidence>
<comment type="caution">
    <text evidence="5">The sequence shown here is derived from an EMBL/GenBank/DDBJ whole genome shotgun (WGS) entry which is preliminary data.</text>
</comment>
<organism evidence="5 6">
    <name type="scientific">Mycena maculata</name>
    <dbReference type="NCBI Taxonomy" id="230809"/>
    <lineage>
        <taxon>Eukaryota</taxon>
        <taxon>Fungi</taxon>
        <taxon>Dikarya</taxon>
        <taxon>Basidiomycota</taxon>
        <taxon>Agaricomycotina</taxon>
        <taxon>Agaricomycetes</taxon>
        <taxon>Agaricomycetidae</taxon>
        <taxon>Agaricales</taxon>
        <taxon>Marasmiineae</taxon>
        <taxon>Mycenaceae</taxon>
        <taxon>Mycena</taxon>
    </lineage>
</organism>
<gene>
    <name evidence="5" type="ORF">DFH07DRAFT_991112</name>
</gene>
<dbReference type="SUPFAM" id="SSF51905">
    <property type="entry name" value="FAD/NAD(P)-binding domain"/>
    <property type="match status" value="2"/>
</dbReference>
<evidence type="ECO:0000313" key="5">
    <source>
        <dbReference type="EMBL" id="KAJ7772841.1"/>
    </source>
</evidence>
<dbReference type="PANTHER" id="PTHR23023">
    <property type="entry name" value="DIMETHYLANILINE MONOOXYGENASE"/>
    <property type="match status" value="1"/>
</dbReference>
<dbReference type="InterPro" id="IPR050346">
    <property type="entry name" value="FMO-like"/>
</dbReference>
<dbReference type="EMBL" id="JARJLG010000018">
    <property type="protein sequence ID" value="KAJ7772841.1"/>
    <property type="molecule type" value="Genomic_DNA"/>
</dbReference>
<accession>A0AAD7NS04</accession>
<keyword evidence="2" id="KW-0274">FAD</keyword>
<keyword evidence="3" id="KW-0560">Oxidoreductase</keyword>
<name>A0AAD7NS04_9AGAR</name>
<keyword evidence="6" id="KW-1185">Reference proteome</keyword>
<evidence type="ECO:0000256" key="3">
    <source>
        <dbReference type="ARBA" id="ARBA00023002"/>
    </source>
</evidence>
<dbReference type="InterPro" id="IPR023753">
    <property type="entry name" value="FAD/NAD-binding_dom"/>
</dbReference>
<evidence type="ECO:0000313" key="6">
    <source>
        <dbReference type="Proteomes" id="UP001215280"/>
    </source>
</evidence>
<dbReference type="Gene3D" id="3.50.50.60">
    <property type="entry name" value="FAD/NAD(P)-binding domain"/>
    <property type="match status" value="2"/>
</dbReference>
<dbReference type="Proteomes" id="UP001215280">
    <property type="component" value="Unassembled WGS sequence"/>
</dbReference>
<evidence type="ECO:0000259" key="4">
    <source>
        <dbReference type="Pfam" id="PF07992"/>
    </source>
</evidence>
<protein>
    <submittedName>
        <fullName evidence="5">FAD/NAD-P-binding domain-containing protein</fullName>
    </submittedName>
</protein>
<dbReference type="InterPro" id="IPR036188">
    <property type="entry name" value="FAD/NAD-bd_sf"/>
</dbReference>
<keyword evidence="1" id="KW-0285">Flavoprotein</keyword>
<dbReference type="AlphaFoldDB" id="A0AAD7NS04"/>
<dbReference type="GO" id="GO:0016491">
    <property type="term" value="F:oxidoreductase activity"/>
    <property type="evidence" value="ECO:0007669"/>
    <property type="project" value="UniProtKB-KW"/>
</dbReference>
<dbReference type="Pfam" id="PF07992">
    <property type="entry name" value="Pyr_redox_2"/>
    <property type="match status" value="1"/>
</dbReference>
<dbReference type="PRINTS" id="PR00419">
    <property type="entry name" value="ADXRDTASE"/>
</dbReference>